<feature type="chain" id="PRO_5026185719" evidence="1">
    <location>
        <begin position="28"/>
        <end position="135"/>
    </location>
</feature>
<organism evidence="2 3">
    <name type="scientific">Hyphomicrobium album</name>
    <dbReference type="NCBI Taxonomy" id="2665159"/>
    <lineage>
        <taxon>Bacteria</taxon>
        <taxon>Pseudomonadati</taxon>
        <taxon>Pseudomonadota</taxon>
        <taxon>Alphaproteobacteria</taxon>
        <taxon>Hyphomicrobiales</taxon>
        <taxon>Hyphomicrobiaceae</taxon>
        <taxon>Hyphomicrobium</taxon>
    </lineage>
</organism>
<evidence type="ECO:0000256" key="1">
    <source>
        <dbReference type="SAM" id="SignalP"/>
    </source>
</evidence>
<dbReference type="Proteomes" id="UP000440694">
    <property type="component" value="Unassembled WGS sequence"/>
</dbReference>
<keyword evidence="1" id="KW-0732">Signal</keyword>
<feature type="signal peptide" evidence="1">
    <location>
        <begin position="1"/>
        <end position="27"/>
    </location>
</feature>
<proteinExistence type="predicted"/>
<dbReference type="AlphaFoldDB" id="A0A6I3KNJ8"/>
<sequence>MHGLSTALRRALGTLAFIVIGSSAAWAPGSITLDDVIEQLQDQEKLTAEIFAELKAQNLKAEEVICVGSRFGGQWRNLGGARAVPFECEIGKKKLAIEGTVHIYDDAGKELDMNEDASFEHAAEYRQADITWKWQ</sequence>
<protein>
    <submittedName>
        <fullName evidence="2">Uncharacterized protein</fullName>
    </submittedName>
</protein>
<name>A0A6I3KNJ8_9HYPH</name>
<evidence type="ECO:0000313" key="3">
    <source>
        <dbReference type="Proteomes" id="UP000440694"/>
    </source>
</evidence>
<keyword evidence="3" id="KW-1185">Reference proteome</keyword>
<dbReference type="EMBL" id="WMBQ01000002">
    <property type="protein sequence ID" value="MTD95480.1"/>
    <property type="molecule type" value="Genomic_DNA"/>
</dbReference>
<reference evidence="2 3" key="1">
    <citation type="submission" date="2019-11" db="EMBL/GenBank/DDBJ databases">
        <title>Identification of a novel strain.</title>
        <authorList>
            <person name="Xu Q."/>
            <person name="Wang G."/>
        </authorList>
    </citation>
    <scope>NUCLEOTIDE SEQUENCE [LARGE SCALE GENOMIC DNA]</scope>
    <source>
        <strain evidence="3">xq</strain>
    </source>
</reference>
<gene>
    <name evidence="2" type="ORF">GIW81_14165</name>
</gene>
<dbReference type="RefSeq" id="WP_154740022.1">
    <property type="nucleotide sequence ID" value="NZ_WMBQ01000002.1"/>
</dbReference>
<accession>A0A6I3KNJ8</accession>
<comment type="caution">
    <text evidence="2">The sequence shown here is derived from an EMBL/GenBank/DDBJ whole genome shotgun (WGS) entry which is preliminary data.</text>
</comment>
<evidence type="ECO:0000313" key="2">
    <source>
        <dbReference type="EMBL" id="MTD95480.1"/>
    </source>
</evidence>